<dbReference type="AlphaFoldDB" id="A0A1J1IQN3"/>
<organism evidence="1 2">
    <name type="scientific">Clunio marinus</name>
    <dbReference type="NCBI Taxonomy" id="568069"/>
    <lineage>
        <taxon>Eukaryota</taxon>
        <taxon>Metazoa</taxon>
        <taxon>Ecdysozoa</taxon>
        <taxon>Arthropoda</taxon>
        <taxon>Hexapoda</taxon>
        <taxon>Insecta</taxon>
        <taxon>Pterygota</taxon>
        <taxon>Neoptera</taxon>
        <taxon>Endopterygota</taxon>
        <taxon>Diptera</taxon>
        <taxon>Nematocera</taxon>
        <taxon>Chironomoidea</taxon>
        <taxon>Chironomidae</taxon>
        <taxon>Clunio</taxon>
    </lineage>
</organism>
<keyword evidence="2" id="KW-1185">Reference proteome</keyword>
<reference evidence="1 2" key="1">
    <citation type="submission" date="2015-04" db="EMBL/GenBank/DDBJ databases">
        <authorList>
            <person name="Syromyatnikov M.Y."/>
            <person name="Popov V.N."/>
        </authorList>
    </citation>
    <scope>NUCLEOTIDE SEQUENCE [LARGE SCALE GENOMIC DNA]</scope>
</reference>
<evidence type="ECO:0000313" key="1">
    <source>
        <dbReference type="EMBL" id="CRL02456.1"/>
    </source>
</evidence>
<protein>
    <submittedName>
        <fullName evidence="1">CLUMA_CG015211, isoform A</fullName>
    </submittedName>
</protein>
<name>A0A1J1IQN3_9DIPT</name>
<accession>A0A1J1IQN3</accession>
<gene>
    <name evidence="1" type="ORF">CLUMA_CG015211</name>
</gene>
<feature type="non-terminal residue" evidence="1">
    <location>
        <position position="214"/>
    </location>
</feature>
<dbReference type="Proteomes" id="UP000183832">
    <property type="component" value="Unassembled WGS sequence"/>
</dbReference>
<sequence>ADSRAIDVGLPGNLTCVDLTFHTKCNQKPCPSKKCPSKKIVHSPPETNFLATVVIRKCNKIFVLKINSCVEMILRRLNILKHRGLFVKNRQVLLVASYSRNSSNSKSPYKIIQAKIKNASNEEVPHENGLNWELFGPRNNRFFLASGSVGPAYMNSKTTLASNFDLEQLLEEIKASGANENCLLISEDKSSKFSGSLFSNIPPNLEMVKELILD</sequence>
<feature type="non-terminal residue" evidence="1">
    <location>
        <position position="1"/>
    </location>
</feature>
<evidence type="ECO:0000313" key="2">
    <source>
        <dbReference type="Proteomes" id="UP000183832"/>
    </source>
</evidence>
<proteinExistence type="predicted"/>
<dbReference type="OrthoDB" id="10263782at2759"/>
<dbReference type="EMBL" id="CVRI01000057">
    <property type="protein sequence ID" value="CRL02456.1"/>
    <property type="molecule type" value="Genomic_DNA"/>
</dbReference>